<accession>A0ACB5TYS0</accession>
<name>A0ACB5TYS0_AMBMO</name>
<comment type="caution">
    <text evidence="1">The sequence shown here is derived from an EMBL/GenBank/DDBJ whole genome shotgun (WGS) entry which is preliminary data.</text>
</comment>
<dbReference type="Proteomes" id="UP001165064">
    <property type="component" value="Unassembled WGS sequence"/>
</dbReference>
<keyword evidence="2" id="KW-1185">Reference proteome</keyword>
<sequence length="187" mass="20525">MSFHFGQVLGSGAAKPDPKKEPKIVQSDLQRRRALQKTRSSKTFSTATSSSSYIHSKLPIASQGGQLISGDQSEVFHRKLDVPPLSSTSPLALASQCVQSSIDKDNNVPPLNEVQSKLPIDSYNYKADQSLGPFSRFEKAGDYPIPDRIFQENQSLNCVSNMGILAEIEKAWLAIENNQAKTKGFRA</sequence>
<proteinExistence type="predicted"/>
<reference evidence="1" key="1">
    <citation type="submission" date="2023-04" db="EMBL/GenBank/DDBJ databases">
        <title>Ambrosiozyma monospora NBRC 10751.</title>
        <authorList>
            <person name="Ichikawa N."/>
            <person name="Sato H."/>
            <person name="Tonouchi N."/>
        </authorList>
    </citation>
    <scope>NUCLEOTIDE SEQUENCE</scope>
    <source>
        <strain evidence="1">NBRC 10751</strain>
    </source>
</reference>
<dbReference type="EMBL" id="BSXS01010427">
    <property type="protein sequence ID" value="GME98220.1"/>
    <property type="molecule type" value="Genomic_DNA"/>
</dbReference>
<evidence type="ECO:0000313" key="2">
    <source>
        <dbReference type="Proteomes" id="UP001165064"/>
    </source>
</evidence>
<protein>
    <submittedName>
        <fullName evidence="1">Unnamed protein product</fullName>
    </submittedName>
</protein>
<gene>
    <name evidence="1" type="ORF">Amon02_001043100</name>
</gene>
<organism evidence="1 2">
    <name type="scientific">Ambrosiozyma monospora</name>
    <name type="common">Yeast</name>
    <name type="synonym">Endomycopsis monosporus</name>
    <dbReference type="NCBI Taxonomy" id="43982"/>
    <lineage>
        <taxon>Eukaryota</taxon>
        <taxon>Fungi</taxon>
        <taxon>Dikarya</taxon>
        <taxon>Ascomycota</taxon>
        <taxon>Saccharomycotina</taxon>
        <taxon>Pichiomycetes</taxon>
        <taxon>Pichiales</taxon>
        <taxon>Pichiaceae</taxon>
        <taxon>Ambrosiozyma</taxon>
    </lineage>
</organism>
<evidence type="ECO:0000313" key="1">
    <source>
        <dbReference type="EMBL" id="GME98220.1"/>
    </source>
</evidence>